<dbReference type="Proteomes" id="UP000743370">
    <property type="component" value="Unassembled WGS sequence"/>
</dbReference>
<evidence type="ECO:0000313" key="1">
    <source>
        <dbReference type="EMBL" id="KAG2399895.1"/>
    </source>
</evidence>
<organism evidence="1 2">
    <name type="scientific">Phaseolus angularis</name>
    <name type="common">Azuki bean</name>
    <name type="synonym">Vigna angularis</name>
    <dbReference type="NCBI Taxonomy" id="3914"/>
    <lineage>
        <taxon>Eukaryota</taxon>
        <taxon>Viridiplantae</taxon>
        <taxon>Streptophyta</taxon>
        <taxon>Embryophyta</taxon>
        <taxon>Tracheophyta</taxon>
        <taxon>Spermatophyta</taxon>
        <taxon>Magnoliopsida</taxon>
        <taxon>eudicotyledons</taxon>
        <taxon>Gunneridae</taxon>
        <taxon>Pentapetalae</taxon>
        <taxon>rosids</taxon>
        <taxon>fabids</taxon>
        <taxon>Fabales</taxon>
        <taxon>Fabaceae</taxon>
        <taxon>Papilionoideae</taxon>
        <taxon>50 kb inversion clade</taxon>
        <taxon>NPAAA clade</taxon>
        <taxon>indigoferoid/millettioid clade</taxon>
        <taxon>Phaseoleae</taxon>
        <taxon>Vigna</taxon>
    </lineage>
</organism>
<dbReference type="EMBL" id="JABFOF010000004">
    <property type="protein sequence ID" value="KAG2399895.1"/>
    <property type="molecule type" value="Genomic_DNA"/>
</dbReference>
<accession>A0A8T0KPR4</accession>
<protein>
    <submittedName>
        <fullName evidence="1">Uncharacterized protein</fullName>
    </submittedName>
</protein>
<proteinExistence type="predicted"/>
<gene>
    <name evidence="1" type="ORF">HKW66_Vig0102510</name>
</gene>
<dbReference type="AlphaFoldDB" id="A0A8T0KPR4"/>
<reference evidence="1 2" key="1">
    <citation type="submission" date="2020-05" db="EMBL/GenBank/DDBJ databases">
        <title>Vigna angularis (adzuki bean) Var. LongXiaoDou No. 4 denovo assembly.</title>
        <authorList>
            <person name="Xiang H."/>
        </authorList>
    </citation>
    <scope>NUCLEOTIDE SEQUENCE [LARGE SCALE GENOMIC DNA]</scope>
    <source>
        <tissue evidence="1">Leaf</tissue>
    </source>
</reference>
<sequence length="103" mass="11090">MEVREIGKKEGSVLLGGELGATSAWRGRLWGAAMHFPNSILFEKESPDVVGIGVAERRGLGLLENGDTYLELTPDGVSTGLGVVRFNNNLVDAIPQQKFNALH</sequence>
<comment type="caution">
    <text evidence="1">The sequence shown here is derived from an EMBL/GenBank/DDBJ whole genome shotgun (WGS) entry which is preliminary data.</text>
</comment>
<evidence type="ECO:0000313" key="2">
    <source>
        <dbReference type="Proteomes" id="UP000743370"/>
    </source>
</evidence>
<name>A0A8T0KPR4_PHAAN</name>